<proteinExistence type="predicted"/>
<reference evidence="3 4" key="1">
    <citation type="journal article" date="2013" name="PLoS ONE">
        <title>Assembly-driven community genomics of a hypersaline microbial ecosystem.</title>
        <authorList>
            <person name="Podell S."/>
            <person name="Ugalde J.A."/>
            <person name="Narasingarao P."/>
            <person name="Banfield J.F."/>
            <person name="Heidelberg K.B."/>
            <person name="Allen E.E."/>
        </authorList>
    </citation>
    <scope>NUCLEOTIDE SEQUENCE [LARGE SCALE GENOMIC DNA]</scope>
    <source>
        <strain evidence="4">J07HQW1</strain>
    </source>
</reference>
<feature type="domain" description="Putative sensor" evidence="2">
    <location>
        <begin position="36"/>
        <end position="232"/>
    </location>
</feature>
<dbReference type="EMBL" id="KE356560">
    <property type="protein sequence ID" value="ERG91776.1"/>
    <property type="molecule type" value="Genomic_DNA"/>
</dbReference>
<organism evidence="3 4">
    <name type="scientific">Haloquadratum walsbyi J07HQW1</name>
    <dbReference type="NCBI Taxonomy" id="1238424"/>
    <lineage>
        <taxon>Archaea</taxon>
        <taxon>Methanobacteriati</taxon>
        <taxon>Methanobacteriota</taxon>
        <taxon>Stenosarchaea group</taxon>
        <taxon>Halobacteria</taxon>
        <taxon>Halobacteriales</taxon>
        <taxon>Haloferacaceae</taxon>
        <taxon>Haloquadratum</taxon>
    </lineage>
</organism>
<keyword evidence="1" id="KW-0472">Membrane</keyword>
<sequence>MAQSQHAQSSTADGQSLTGRIFGVGFRRQTYANLAYLLARFPLGIAYFTVFVTGLSLGVGLIPVVVGIPILAGVIGLAGYIGIIEAALLNRLYGRDISYTVASPRELSIIDYLKAVVTTPCNYLLVIFGLASFVVGLQMFVIITVVFTLALTLVAAPLLYWIPGIKYDVTQASGTVDVGSVTIDIGSVAGASVNTLPEALLASGLGVICCLIGLHAVNLIAWILKTLTERLLETGASSE</sequence>
<dbReference type="AlphaFoldDB" id="U1PHY6"/>
<dbReference type="Proteomes" id="UP000030649">
    <property type="component" value="Unassembled WGS sequence"/>
</dbReference>
<accession>U1PHY6</accession>
<protein>
    <recommendedName>
        <fullName evidence="2">Putative sensor domain-containing protein</fullName>
    </recommendedName>
</protein>
<evidence type="ECO:0000256" key="1">
    <source>
        <dbReference type="SAM" id="Phobius"/>
    </source>
</evidence>
<dbReference type="InterPro" id="IPR025828">
    <property type="entry name" value="Put_sensor_dom"/>
</dbReference>
<dbReference type="Pfam" id="PF13796">
    <property type="entry name" value="Sensor"/>
    <property type="match status" value="1"/>
</dbReference>
<feature type="transmembrane region" description="Helical" evidence="1">
    <location>
        <begin position="68"/>
        <end position="89"/>
    </location>
</feature>
<feature type="transmembrane region" description="Helical" evidence="1">
    <location>
        <begin position="37"/>
        <end position="62"/>
    </location>
</feature>
<evidence type="ECO:0000259" key="2">
    <source>
        <dbReference type="Pfam" id="PF13796"/>
    </source>
</evidence>
<feature type="transmembrane region" description="Helical" evidence="1">
    <location>
        <begin position="140"/>
        <end position="162"/>
    </location>
</feature>
<keyword evidence="1" id="KW-1133">Transmembrane helix</keyword>
<gene>
    <name evidence="3" type="ORF">J07HQW1_01810</name>
</gene>
<keyword evidence="1" id="KW-0812">Transmembrane</keyword>
<evidence type="ECO:0000313" key="4">
    <source>
        <dbReference type="Proteomes" id="UP000030649"/>
    </source>
</evidence>
<feature type="transmembrane region" description="Helical" evidence="1">
    <location>
        <begin position="109"/>
        <end position="134"/>
    </location>
</feature>
<dbReference type="STRING" id="1238424.J07HQW1_01810"/>
<evidence type="ECO:0000313" key="3">
    <source>
        <dbReference type="EMBL" id="ERG91776.1"/>
    </source>
</evidence>
<name>U1PHY6_9EURY</name>
<feature type="transmembrane region" description="Helical" evidence="1">
    <location>
        <begin position="199"/>
        <end position="224"/>
    </location>
</feature>
<dbReference type="HOGENOM" id="CLU_094841_1_0_2"/>